<accession>A0ABX6RAL9</accession>
<feature type="active site" description="Proton acceptor" evidence="2">
    <location>
        <position position="303"/>
    </location>
</feature>
<sequence length="438" mass="47600">MNLDDPRARKILLDAESKSTMDSLERFIFPKGRCLPDWKESVSGHLPAHFVFQGGGLLGIAHLGFFSVMEHVGVRAVGLAGTSAGAILALLVCSARGDQPQASVSKALVEILWRMPAASFIDGPYASRRLLKHYFGGGGPTLEMTAPFVGSIRRLLRSYGLNKGVEFEAWLDDIVRNEHGIGSIQKLNELLVSCGSSYGINASPGDMLRINATALPVSKSTPIPVGTKFTFPRDLELLAAKYQTGSPALMARASMAVPLFFDPLVCDLDSANWRKSVPGRFAHGMDREALRIIGQCSEVAFVDGGLLSNFPIDSFRTQHGATTGVTLATLSTIGVTLTSSVRTDDRRSRSGVPGFLTHLSSIVDGMRHSRDREAAQLATRLDSADLLSNVRIAPIDVGGHNWLNFQLNEDDKTDLFLRGMRGALEFLRSLPKETRHDR</sequence>
<name>A0ABX6RAL9_PSEMX</name>
<keyword evidence="1 2" id="KW-0443">Lipid metabolism</keyword>
<dbReference type="PANTHER" id="PTHR46394:SF1">
    <property type="entry name" value="PNPLA DOMAIN-CONTAINING PROTEIN"/>
    <property type="match status" value="1"/>
</dbReference>
<evidence type="ECO:0000256" key="1">
    <source>
        <dbReference type="ARBA" id="ARBA00023098"/>
    </source>
</evidence>
<organism evidence="4 5">
    <name type="scientific">Pseudoxanthomonas mexicana</name>
    <dbReference type="NCBI Taxonomy" id="128785"/>
    <lineage>
        <taxon>Bacteria</taxon>
        <taxon>Pseudomonadati</taxon>
        <taxon>Pseudomonadota</taxon>
        <taxon>Gammaproteobacteria</taxon>
        <taxon>Lysobacterales</taxon>
        <taxon>Lysobacteraceae</taxon>
        <taxon>Pseudoxanthomonas</taxon>
    </lineage>
</organism>
<evidence type="ECO:0000313" key="4">
    <source>
        <dbReference type="EMBL" id="QND79584.1"/>
    </source>
</evidence>
<dbReference type="EMBL" id="CP060028">
    <property type="protein sequence ID" value="QND79584.1"/>
    <property type="molecule type" value="Genomic_DNA"/>
</dbReference>
<gene>
    <name evidence="4" type="ORF">H4W19_14720</name>
</gene>
<feature type="active site" description="Nucleophile" evidence="2">
    <location>
        <position position="83"/>
    </location>
</feature>
<dbReference type="InterPro" id="IPR002641">
    <property type="entry name" value="PNPLA_dom"/>
</dbReference>
<dbReference type="PROSITE" id="PS51635">
    <property type="entry name" value="PNPLA"/>
    <property type="match status" value="1"/>
</dbReference>
<feature type="domain" description="PNPLA" evidence="3">
    <location>
        <begin position="50"/>
        <end position="316"/>
    </location>
</feature>
<evidence type="ECO:0000256" key="2">
    <source>
        <dbReference type="PROSITE-ProRule" id="PRU01161"/>
    </source>
</evidence>
<evidence type="ECO:0000313" key="5">
    <source>
        <dbReference type="Proteomes" id="UP000515506"/>
    </source>
</evidence>
<dbReference type="InterPro" id="IPR052580">
    <property type="entry name" value="Lipid_Hydrolase"/>
</dbReference>
<dbReference type="PANTHER" id="PTHR46394">
    <property type="entry name" value="ANNEXIN"/>
    <property type="match status" value="1"/>
</dbReference>
<dbReference type="RefSeq" id="WP_185894913.1">
    <property type="nucleotide sequence ID" value="NZ_CP060028.1"/>
</dbReference>
<reference evidence="4 5" key="1">
    <citation type="submission" date="2020-08" db="EMBL/GenBank/DDBJ databases">
        <title>Streptomycin resistant and MDR strain, P. mexicana.</title>
        <authorList>
            <person name="Ganesh-kumar S."/>
            <person name="Zhe T."/>
            <person name="Yu Z."/>
            <person name="Min Y."/>
        </authorList>
    </citation>
    <scope>NUCLEOTIDE SEQUENCE [LARGE SCALE GENOMIC DNA]</scope>
    <source>
        <strain evidence="4 5">GTZY</strain>
    </source>
</reference>
<dbReference type="Pfam" id="PF01734">
    <property type="entry name" value="Patatin"/>
    <property type="match status" value="1"/>
</dbReference>
<dbReference type="Proteomes" id="UP000515506">
    <property type="component" value="Chromosome"/>
</dbReference>
<dbReference type="SUPFAM" id="SSF52151">
    <property type="entry name" value="FabD/lysophospholipase-like"/>
    <property type="match status" value="1"/>
</dbReference>
<evidence type="ECO:0000259" key="3">
    <source>
        <dbReference type="PROSITE" id="PS51635"/>
    </source>
</evidence>
<keyword evidence="2" id="KW-0378">Hydrolase</keyword>
<protein>
    <submittedName>
        <fullName evidence="4">Patatin-like phospholipase family protein</fullName>
    </submittedName>
</protein>
<feature type="short sequence motif" description="GXGXXG" evidence="2">
    <location>
        <begin position="54"/>
        <end position="59"/>
    </location>
</feature>
<feature type="short sequence motif" description="GXSXG" evidence="2">
    <location>
        <begin position="81"/>
        <end position="85"/>
    </location>
</feature>
<keyword evidence="5" id="KW-1185">Reference proteome</keyword>
<dbReference type="Gene3D" id="3.40.1090.10">
    <property type="entry name" value="Cytosolic phospholipase A2 catalytic domain"/>
    <property type="match status" value="1"/>
</dbReference>
<proteinExistence type="predicted"/>
<feature type="short sequence motif" description="DGA/G" evidence="2">
    <location>
        <begin position="303"/>
        <end position="305"/>
    </location>
</feature>
<keyword evidence="2" id="KW-0442">Lipid degradation</keyword>
<dbReference type="InterPro" id="IPR016035">
    <property type="entry name" value="Acyl_Trfase/lysoPLipase"/>
</dbReference>